<dbReference type="AlphaFoldDB" id="A0A100JRD9"/>
<dbReference type="Proteomes" id="UP000067448">
    <property type="component" value="Unassembled WGS sequence"/>
</dbReference>
<comment type="caution">
    <text evidence="1">The sequence shown here is derived from an EMBL/GenBank/DDBJ whole genome shotgun (WGS) entry which is preliminary data.</text>
</comment>
<accession>A0A100JRD9</accession>
<sequence>MPPAALDVTAPVDAPRRRMYDGCGSHGASCAFSRSPQRDADPLVARAVRSSEIALRSTHLRK</sequence>
<dbReference type="EMBL" id="BCMM01000022">
    <property type="protein sequence ID" value="GAQ64289.1"/>
    <property type="molecule type" value="Genomic_DNA"/>
</dbReference>
<gene>
    <name evidence="1" type="ORF">SsS58_04682</name>
</gene>
<organism evidence="1 2">
    <name type="scientific">Streptomyces scabiei</name>
    <dbReference type="NCBI Taxonomy" id="1930"/>
    <lineage>
        <taxon>Bacteria</taxon>
        <taxon>Bacillati</taxon>
        <taxon>Actinomycetota</taxon>
        <taxon>Actinomycetes</taxon>
        <taxon>Kitasatosporales</taxon>
        <taxon>Streptomycetaceae</taxon>
        <taxon>Streptomyces</taxon>
    </lineage>
</organism>
<reference evidence="2" key="3">
    <citation type="submission" date="2016-02" db="EMBL/GenBank/DDBJ databases">
        <title>Draft genome of pathogenic Streptomyces sp. in Japan.</title>
        <authorList>
            <person name="Tomihama T."/>
            <person name="Ikenaga M."/>
            <person name="Sakai M."/>
            <person name="Okubo T."/>
            <person name="Ikeda S."/>
        </authorList>
    </citation>
    <scope>NUCLEOTIDE SEQUENCE [LARGE SCALE GENOMIC DNA]</scope>
    <source>
        <strain evidence="2">S58</strain>
    </source>
</reference>
<reference evidence="2" key="1">
    <citation type="submission" date="2015-11" db="EMBL/GenBank/DDBJ databases">
        <authorList>
            <consortium name="Cross-ministerial Strategic Innovation Promotion Program (SIP) consortium"/>
            <person name="Tomihama T."/>
            <person name="Ikenaga M."/>
            <person name="Sakai M."/>
            <person name="Okubo T."/>
            <person name="Ikeda S."/>
        </authorList>
    </citation>
    <scope>NUCLEOTIDE SEQUENCE [LARGE SCALE GENOMIC DNA]</scope>
    <source>
        <strain evidence="2">S58</strain>
    </source>
</reference>
<evidence type="ECO:0000313" key="2">
    <source>
        <dbReference type="Proteomes" id="UP000067448"/>
    </source>
</evidence>
<name>A0A100JRD9_STRSC</name>
<evidence type="ECO:0000313" key="1">
    <source>
        <dbReference type="EMBL" id="GAQ64289.1"/>
    </source>
</evidence>
<proteinExistence type="predicted"/>
<protein>
    <submittedName>
        <fullName evidence="1">Uncharacterized protein</fullName>
    </submittedName>
</protein>
<reference evidence="1 2" key="2">
    <citation type="journal article" date="2016" name="Genome Announc.">
        <title>Draft Genome Sequences of Streptomyces scabiei S58, Streptomyces turgidiscabies T45, and Streptomyces acidiscabies a10, the Pathogens of Potato Common Scab, Isolated in Japan.</title>
        <authorList>
            <person name="Tomihama T."/>
            <person name="Nishi Y."/>
            <person name="Sakai M."/>
            <person name="Ikenaga M."/>
            <person name="Okubo T."/>
            <person name="Ikeda S."/>
        </authorList>
    </citation>
    <scope>NUCLEOTIDE SEQUENCE [LARGE SCALE GENOMIC DNA]</scope>
    <source>
        <strain evidence="1 2">S58</strain>
    </source>
</reference>